<feature type="non-terminal residue" evidence="4">
    <location>
        <position position="1"/>
    </location>
</feature>
<protein>
    <recommendedName>
        <fullName evidence="3">Carbohydrate kinase PfkB domain-containing protein</fullName>
    </recommendedName>
</protein>
<dbReference type="Pfam" id="PF00294">
    <property type="entry name" value="PfkB"/>
    <property type="match status" value="1"/>
</dbReference>
<dbReference type="GO" id="GO:0016301">
    <property type="term" value="F:kinase activity"/>
    <property type="evidence" value="ECO:0007669"/>
    <property type="project" value="UniProtKB-KW"/>
</dbReference>
<evidence type="ECO:0000313" key="4">
    <source>
        <dbReference type="EMBL" id="GAF96007.1"/>
    </source>
</evidence>
<accession>X0U6M9</accession>
<dbReference type="PROSITE" id="PS00584">
    <property type="entry name" value="PFKB_KINASES_2"/>
    <property type="match status" value="1"/>
</dbReference>
<comment type="caution">
    <text evidence="4">The sequence shown here is derived from an EMBL/GenBank/DDBJ whole genome shotgun (WGS) entry which is preliminary data.</text>
</comment>
<dbReference type="InterPro" id="IPR052562">
    <property type="entry name" value="Ketohexokinase-related"/>
</dbReference>
<dbReference type="SUPFAM" id="SSF53613">
    <property type="entry name" value="Ribokinase-like"/>
    <property type="match status" value="1"/>
</dbReference>
<dbReference type="EMBL" id="BARS01019902">
    <property type="protein sequence ID" value="GAF96007.1"/>
    <property type="molecule type" value="Genomic_DNA"/>
</dbReference>
<dbReference type="PANTHER" id="PTHR42774">
    <property type="entry name" value="PHOSPHOTRANSFERASE SYSTEM TRANSPORT PROTEIN"/>
    <property type="match status" value="1"/>
</dbReference>
<keyword evidence="2" id="KW-0418">Kinase</keyword>
<dbReference type="InterPro" id="IPR002173">
    <property type="entry name" value="Carboh/pur_kinase_PfkB_CS"/>
</dbReference>
<proteinExistence type="predicted"/>
<dbReference type="PANTHER" id="PTHR42774:SF3">
    <property type="entry name" value="KETOHEXOKINASE"/>
    <property type="match status" value="1"/>
</dbReference>
<reference evidence="4" key="1">
    <citation type="journal article" date="2014" name="Front. Microbiol.">
        <title>High frequency of phylogenetically diverse reductive dehalogenase-homologous genes in deep subseafloor sedimentary metagenomes.</title>
        <authorList>
            <person name="Kawai M."/>
            <person name="Futagami T."/>
            <person name="Toyoda A."/>
            <person name="Takaki Y."/>
            <person name="Nishi S."/>
            <person name="Hori S."/>
            <person name="Arai W."/>
            <person name="Tsubouchi T."/>
            <person name="Morono Y."/>
            <person name="Uchiyama I."/>
            <person name="Ito T."/>
            <person name="Fujiyama A."/>
            <person name="Inagaki F."/>
            <person name="Takami H."/>
        </authorList>
    </citation>
    <scope>NUCLEOTIDE SEQUENCE</scope>
    <source>
        <strain evidence="4">Expedition CK06-06</strain>
    </source>
</reference>
<dbReference type="InterPro" id="IPR011611">
    <property type="entry name" value="PfkB_dom"/>
</dbReference>
<keyword evidence="1" id="KW-0808">Transferase</keyword>
<evidence type="ECO:0000259" key="3">
    <source>
        <dbReference type="Pfam" id="PF00294"/>
    </source>
</evidence>
<dbReference type="AlphaFoldDB" id="X0U6M9"/>
<organism evidence="4">
    <name type="scientific">marine sediment metagenome</name>
    <dbReference type="NCBI Taxonomy" id="412755"/>
    <lineage>
        <taxon>unclassified sequences</taxon>
        <taxon>metagenomes</taxon>
        <taxon>ecological metagenomes</taxon>
    </lineage>
</organism>
<gene>
    <name evidence="4" type="ORF">S01H1_32171</name>
</gene>
<feature type="domain" description="Carbohydrate kinase PfkB" evidence="3">
    <location>
        <begin position="15"/>
        <end position="272"/>
    </location>
</feature>
<dbReference type="InterPro" id="IPR029056">
    <property type="entry name" value="Ribokinase-like"/>
</dbReference>
<sequence>HLCVIPHFPEFDSKLKMLDFRQQGGGQAATAMVACQRLGLKTRYLGKVGDDDFGRYSKKSLEDEGVDVEGVVVVPGARNQFAFILIDQHTGERTIIWDRDKRLVICPEEVPRDIICSAKVLLVDGHDAAASVQSAKWAKNEGIIVVMDAERISEETAELISLVDVVIGERHFPERFTGIPDLKEALAEIAERGPRVAGVTMGKEGASAFCDGEFYHSPAYEISCRDTTGAGDVFHAAFIRALFEDWDLKRCLDFSNAVAALKCRGLGGRTALP</sequence>
<feature type="non-terminal residue" evidence="4">
    <location>
        <position position="273"/>
    </location>
</feature>
<dbReference type="Gene3D" id="3.40.1190.20">
    <property type="match status" value="1"/>
</dbReference>
<name>X0U6M9_9ZZZZ</name>
<evidence type="ECO:0000256" key="1">
    <source>
        <dbReference type="ARBA" id="ARBA00022679"/>
    </source>
</evidence>
<evidence type="ECO:0000256" key="2">
    <source>
        <dbReference type="ARBA" id="ARBA00022777"/>
    </source>
</evidence>